<sequence length="543" mass="61905">MLGDGRCVDLFKLFWVVRRNGGYDCVCKNGLWSSVAEESGFSSGVASSLKLIYVKYLETLDRWLQKIFKAKGVRRGLSDSSRNLGVLPAEIRTEFEGMLSGLKDQMKLDGGQVQLDSGTHEFLAMDSGKNKLLLHATGDSAYTPEVPNAMRAEGGKHYVDDDEEVEILDNGADIFSRKRKRVFLLSEMLNWVTEAAKNPSDTAMGTIPEWKKLWVQALLAREALLMRRQICPTDEQFIFQKKQKIHPSMYEDPIDGNHQATERLRCSQRILLKNSLTRSASQSSSPTRSNPKMKFTPCIVLLENYSRKSVRPVDSSNASRFGVFDDDYHRRRVAIGPLFQAQVPDWTGVPAESDSKWLGTQVWPLETSQHYMLFESGSIGMGRQDSCACRLPGSVECVRFHIAEKRMILKVELGSAFHIWKFNYMGEEVSLSWTEEEEKRFKAIVRLNPPSLERCFWYELYKCFPNKKRGDLVSYYFNVFVLRRRSYQNRVTPDSIDSDDDESEFGSVSNGFGHEAVKVANSNSIVCVQNEQCLDLEEHTYVD</sequence>
<dbReference type="CDD" id="cd00167">
    <property type="entry name" value="SANT"/>
    <property type="match status" value="1"/>
</dbReference>
<dbReference type="CDD" id="cd16100">
    <property type="entry name" value="ARID"/>
    <property type="match status" value="1"/>
</dbReference>
<dbReference type="OrthoDB" id="1938591at2759"/>
<dbReference type="InterPro" id="IPR036431">
    <property type="entry name" value="ARID_dom_sf"/>
</dbReference>
<dbReference type="Pfam" id="PF01388">
    <property type="entry name" value="ARID"/>
    <property type="match status" value="1"/>
</dbReference>
<reference evidence="4" key="1">
    <citation type="journal article" date="2023" name="Plant J.">
        <title>The genome of the king protea, Protea cynaroides.</title>
        <authorList>
            <person name="Chang J."/>
            <person name="Duong T.A."/>
            <person name="Schoeman C."/>
            <person name="Ma X."/>
            <person name="Roodt D."/>
            <person name="Barker N."/>
            <person name="Li Z."/>
            <person name="Van de Peer Y."/>
            <person name="Mizrachi E."/>
        </authorList>
    </citation>
    <scope>NUCLEOTIDE SEQUENCE</scope>
    <source>
        <tissue evidence="4">Young leaves</tissue>
    </source>
</reference>
<dbReference type="PANTHER" id="PTHR46410">
    <property type="entry name" value="AT-RICH INTERACTIVE DOMAIN-CONTAINING PROTEIN 2"/>
    <property type="match status" value="1"/>
</dbReference>
<dbReference type="AlphaFoldDB" id="A0A9Q0GXB5"/>
<dbReference type="SUPFAM" id="SSF46774">
    <property type="entry name" value="ARID-like"/>
    <property type="match status" value="1"/>
</dbReference>
<dbReference type="Gene3D" id="1.10.150.60">
    <property type="entry name" value="ARID DNA-binding domain"/>
    <property type="match status" value="1"/>
</dbReference>
<dbReference type="SMART" id="SM00501">
    <property type="entry name" value="BRIGHT"/>
    <property type="match status" value="1"/>
</dbReference>
<evidence type="ECO:0000313" key="4">
    <source>
        <dbReference type="EMBL" id="KAJ4955927.1"/>
    </source>
</evidence>
<dbReference type="PROSITE" id="PS51011">
    <property type="entry name" value="ARID"/>
    <property type="match status" value="1"/>
</dbReference>
<dbReference type="GO" id="GO:0003677">
    <property type="term" value="F:DNA binding"/>
    <property type="evidence" value="ECO:0007669"/>
    <property type="project" value="InterPro"/>
</dbReference>
<dbReference type="InterPro" id="IPR001005">
    <property type="entry name" value="SANT/Myb"/>
</dbReference>
<keyword evidence="5" id="KW-1185">Reference proteome</keyword>
<dbReference type="InterPro" id="IPR000949">
    <property type="entry name" value="ELM2_dom"/>
</dbReference>
<evidence type="ECO:0000256" key="1">
    <source>
        <dbReference type="ARBA" id="ARBA00023242"/>
    </source>
</evidence>
<feature type="domain" description="ARID" evidence="2">
    <location>
        <begin position="1"/>
        <end position="65"/>
    </location>
</feature>
<comment type="caution">
    <text evidence="4">The sequence shown here is derived from an EMBL/GenBank/DDBJ whole genome shotgun (WGS) entry which is preliminary data.</text>
</comment>
<feature type="domain" description="ELM2" evidence="3">
    <location>
        <begin position="331"/>
        <end position="481"/>
    </location>
</feature>
<dbReference type="EMBL" id="JAMYWD010000011">
    <property type="protein sequence ID" value="KAJ4955927.1"/>
    <property type="molecule type" value="Genomic_DNA"/>
</dbReference>
<organism evidence="4 5">
    <name type="scientific">Protea cynaroides</name>
    <dbReference type="NCBI Taxonomy" id="273540"/>
    <lineage>
        <taxon>Eukaryota</taxon>
        <taxon>Viridiplantae</taxon>
        <taxon>Streptophyta</taxon>
        <taxon>Embryophyta</taxon>
        <taxon>Tracheophyta</taxon>
        <taxon>Spermatophyta</taxon>
        <taxon>Magnoliopsida</taxon>
        <taxon>Proteales</taxon>
        <taxon>Proteaceae</taxon>
        <taxon>Protea</taxon>
    </lineage>
</organism>
<proteinExistence type="predicted"/>
<dbReference type="Proteomes" id="UP001141806">
    <property type="component" value="Unassembled WGS sequence"/>
</dbReference>
<gene>
    <name evidence="4" type="ORF">NE237_012710</name>
</gene>
<dbReference type="InterPro" id="IPR001606">
    <property type="entry name" value="ARID_dom"/>
</dbReference>
<accession>A0A9Q0GXB5</accession>
<keyword evidence="1" id="KW-0539">Nucleus</keyword>
<evidence type="ECO:0000313" key="5">
    <source>
        <dbReference type="Proteomes" id="UP001141806"/>
    </source>
</evidence>
<evidence type="ECO:0000259" key="3">
    <source>
        <dbReference type="PROSITE" id="PS51156"/>
    </source>
</evidence>
<protein>
    <recommendedName>
        <fullName evidence="6">ARID domain-containing protein</fullName>
    </recommendedName>
</protein>
<dbReference type="PANTHER" id="PTHR46410:SF1">
    <property type="entry name" value="AT-RICH INTERACTIVE DOMAIN-CONTAINING PROTEIN 1"/>
    <property type="match status" value="1"/>
</dbReference>
<evidence type="ECO:0008006" key="6">
    <source>
        <dbReference type="Google" id="ProtNLM"/>
    </source>
</evidence>
<dbReference type="PROSITE" id="PS51156">
    <property type="entry name" value="ELM2"/>
    <property type="match status" value="1"/>
</dbReference>
<evidence type="ECO:0000259" key="2">
    <source>
        <dbReference type="PROSITE" id="PS51011"/>
    </source>
</evidence>
<name>A0A9Q0GXB5_9MAGN</name>